<dbReference type="InterPro" id="IPR001647">
    <property type="entry name" value="HTH_TetR"/>
</dbReference>
<dbReference type="OrthoDB" id="3210235at2"/>
<dbReference type="PANTHER" id="PTHR30055:SF234">
    <property type="entry name" value="HTH-TYPE TRANSCRIPTIONAL REGULATOR BETI"/>
    <property type="match status" value="1"/>
</dbReference>
<feature type="region of interest" description="Disordered" evidence="4">
    <location>
        <begin position="1"/>
        <end position="23"/>
    </location>
</feature>
<evidence type="ECO:0000256" key="3">
    <source>
        <dbReference type="ARBA" id="ARBA00023163"/>
    </source>
</evidence>
<dbReference type="SUPFAM" id="SSF46689">
    <property type="entry name" value="Homeodomain-like"/>
    <property type="match status" value="1"/>
</dbReference>
<dbReference type="Pfam" id="PF17920">
    <property type="entry name" value="TetR_C_16"/>
    <property type="match status" value="1"/>
</dbReference>
<evidence type="ECO:0000313" key="6">
    <source>
        <dbReference type="Proteomes" id="UP000298488"/>
    </source>
</evidence>
<keyword evidence="1" id="KW-0805">Transcription regulation</keyword>
<organism evidence="5 6">
    <name type="scientific">Terrimesophilobacter mesophilus</name>
    <dbReference type="NCBI Taxonomy" id="433647"/>
    <lineage>
        <taxon>Bacteria</taxon>
        <taxon>Bacillati</taxon>
        <taxon>Actinomycetota</taxon>
        <taxon>Actinomycetes</taxon>
        <taxon>Micrococcales</taxon>
        <taxon>Microbacteriaceae</taxon>
        <taxon>Terrimesophilobacter</taxon>
    </lineage>
</organism>
<keyword evidence="3" id="KW-0804">Transcription</keyword>
<reference evidence="5 6" key="1">
    <citation type="submission" date="2019-03" db="EMBL/GenBank/DDBJ databases">
        <title>Genomics of glacier-inhabiting Cryobacterium strains.</title>
        <authorList>
            <person name="Liu Q."/>
            <person name="Xin Y.-H."/>
        </authorList>
    </citation>
    <scope>NUCLEOTIDE SEQUENCE [LARGE SCALE GENOMIC DNA]</scope>
    <source>
        <strain evidence="5 6">CGMCC 1.10440</strain>
    </source>
</reference>
<dbReference type="PROSITE" id="PS50977">
    <property type="entry name" value="HTH_TETR_2"/>
    <property type="match status" value="1"/>
</dbReference>
<protein>
    <submittedName>
        <fullName evidence="5">TetR/AcrR family transcriptional regulator</fullName>
    </submittedName>
</protein>
<dbReference type="Gene3D" id="1.10.10.60">
    <property type="entry name" value="Homeodomain-like"/>
    <property type="match status" value="1"/>
</dbReference>
<accession>A0A4R8V934</accession>
<dbReference type="EMBL" id="SOFI01000003">
    <property type="protein sequence ID" value="TFB79005.1"/>
    <property type="molecule type" value="Genomic_DNA"/>
</dbReference>
<dbReference type="InterPro" id="IPR036271">
    <property type="entry name" value="Tet_transcr_reg_TetR-rel_C_sf"/>
</dbReference>
<comment type="caution">
    <text evidence="5">The sequence shown here is derived from an EMBL/GenBank/DDBJ whole genome shotgun (WGS) entry which is preliminary data.</text>
</comment>
<dbReference type="InterPro" id="IPR050109">
    <property type="entry name" value="HTH-type_TetR-like_transc_reg"/>
</dbReference>
<dbReference type="GO" id="GO:0003700">
    <property type="term" value="F:DNA-binding transcription factor activity"/>
    <property type="evidence" value="ECO:0007669"/>
    <property type="project" value="TreeGrafter"/>
</dbReference>
<dbReference type="PRINTS" id="PR00455">
    <property type="entry name" value="HTHTETR"/>
</dbReference>
<gene>
    <name evidence="5" type="ORF">E3N84_02365</name>
</gene>
<evidence type="ECO:0000256" key="1">
    <source>
        <dbReference type="ARBA" id="ARBA00023015"/>
    </source>
</evidence>
<dbReference type="AlphaFoldDB" id="A0A4R8V934"/>
<evidence type="ECO:0000256" key="2">
    <source>
        <dbReference type="ARBA" id="ARBA00023125"/>
    </source>
</evidence>
<dbReference type="SUPFAM" id="SSF48498">
    <property type="entry name" value="Tetracyclin repressor-like, C-terminal domain"/>
    <property type="match status" value="1"/>
</dbReference>
<dbReference type="Pfam" id="PF00440">
    <property type="entry name" value="TetR_N"/>
    <property type="match status" value="1"/>
</dbReference>
<evidence type="ECO:0000256" key="4">
    <source>
        <dbReference type="SAM" id="MobiDB-lite"/>
    </source>
</evidence>
<feature type="compositionally biased region" description="Polar residues" evidence="4">
    <location>
        <begin position="1"/>
        <end position="13"/>
    </location>
</feature>
<dbReference type="PANTHER" id="PTHR30055">
    <property type="entry name" value="HTH-TYPE TRANSCRIPTIONAL REGULATOR RUTR"/>
    <property type="match status" value="1"/>
</dbReference>
<proteinExistence type="predicted"/>
<dbReference type="GO" id="GO:0000976">
    <property type="term" value="F:transcription cis-regulatory region binding"/>
    <property type="evidence" value="ECO:0007669"/>
    <property type="project" value="TreeGrafter"/>
</dbReference>
<sequence>MTRASATARSSRPTGRRSGDTGTRDAILDAARDLFAERGYEGASIRAIATSAHVDPALIRHFFGNKEALFTKTLADRTSLPQRLFESFGGDPAGIGERLTDTYFRLWEDPDTQPILLALVRSAVTSSLAADMLVDALEARIRSQEDVGPIDEQRMRRIELAGAHLLGVAVARFVVKFPALTALDHGTLVAEVSPAIQRYLS</sequence>
<dbReference type="InterPro" id="IPR009057">
    <property type="entry name" value="Homeodomain-like_sf"/>
</dbReference>
<evidence type="ECO:0000313" key="5">
    <source>
        <dbReference type="EMBL" id="TFB79005.1"/>
    </source>
</evidence>
<dbReference type="InterPro" id="IPR041678">
    <property type="entry name" value="TetR_C_16"/>
</dbReference>
<dbReference type="RefSeq" id="WP_104094886.1">
    <property type="nucleotide sequence ID" value="NZ_JACHBP010000001.1"/>
</dbReference>
<keyword evidence="6" id="KW-1185">Reference proteome</keyword>
<dbReference type="Gene3D" id="1.10.357.10">
    <property type="entry name" value="Tetracycline Repressor, domain 2"/>
    <property type="match status" value="1"/>
</dbReference>
<dbReference type="Proteomes" id="UP000298488">
    <property type="component" value="Unassembled WGS sequence"/>
</dbReference>
<name>A0A4R8V934_9MICO</name>
<keyword evidence="2" id="KW-0238">DNA-binding</keyword>